<organism evidence="2 3">
    <name type="scientific">Euplotes crassus</name>
    <dbReference type="NCBI Taxonomy" id="5936"/>
    <lineage>
        <taxon>Eukaryota</taxon>
        <taxon>Sar</taxon>
        <taxon>Alveolata</taxon>
        <taxon>Ciliophora</taxon>
        <taxon>Intramacronucleata</taxon>
        <taxon>Spirotrichea</taxon>
        <taxon>Hypotrichia</taxon>
        <taxon>Euplotida</taxon>
        <taxon>Euplotidae</taxon>
        <taxon>Moneuplotes</taxon>
    </lineage>
</organism>
<keyword evidence="3" id="KW-1185">Reference proteome</keyword>
<evidence type="ECO:0000313" key="2">
    <source>
        <dbReference type="EMBL" id="CAI2386036.1"/>
    </source>
</evidence>
<reference evidence="2" key="1">
    <citation type="submission" date="2023-07" db="EMBL/GenBank/DDBJ databases">
        <authorList>
            <consortium name="AG Swart"/>
            <person name="Singh M."/>
            <person name="Singh A."/>
            <person name="Seah K."/>
            <person name="Emmerich C."/>
        </authorList>
    </citation>
    <scope>NUCLEOTIDE SEQUENCE</scope>
    <source>
        <strain evidence="2">DP1</strain>
    </source>
</reference>
<feature type="region of interest" description="Disordered" evidence="1">
    <location>
        <begin position="137"/>
        <end position="169"/>
    </location>
</feature>
<accession>A0AAD1Y623</accession>
<dbReference type="Proteomes" id="UP001295684">
    <property type="component" value="Unassembled WGS sequence"/>
</dbReference>
<proteinExistence type="predicted"/>
<evidence type="ECO:0000256" key="1">
    <source>
        <dbReference type="SAM" id="MobiDB-lite"/>
    </source>
</evidence>
<name>A0AAD1Y623_EUPCR</name>
<dbReference type="AlphaFoldDB" id="A0AAD1Y623"/>
<evidence type="ECO:0000313" key="3">
    <source>
        <dbReference type="Proteomes" id="UP001295684"/>
    </source>
</evidence>
<dbReference type="Gene3D" id="3.80.10.10">
    <property type="entry name" value="Ribonuclease Inhibitor"/>
    <property type="match status" value="1"/>
</dbReference>
<gene>
    <name evidence="2" type="ORF">ECRASSUSDP1_LOCUS27635</name>
</gene>
<sequence length="169" mass="19059">MEELINISGKVEDELFLCNFSMSQEQLETLISINKNKIKLGFIKCKLKIASVPDFGDSLEGSTLKLLNLAGCGHEDLSDWEDNDTHFENLVKGLAQSEDMKKNLKNISVQNCELPKEEPMKTLKKYKFKRAVQFNTSKPITSHNQESTTTTQNAHSSSDPDDPKDCTIF</sequence>
<protein>
    <submittedName>
        <fullName evidence="2">Uncharacterized protein</fullName>
    </submittedName>
</protein>
<feature type="compositionally biased region" description="Polar residues" evidence="1">
    <location>
        <begin position="137"/>
        <end position="157"/>
    </location>
</feature>
<dbReference type="InterPro" id="IPR032675">
    <property type="entry name" value="LRR_dom_sf"/>
</dbReference>
<dbReference type="EMBL" id="CAMPGE010028515">
    <property type="protein sequence ID" value="CAI2386036.1"/>
    <property type="molecule type" value="Genomic_DNA"/>
</dbReference>
<comment type="caution">
    <text evidence="2">The sequence shown here is derived from an EMBL/GenBank/DDBJ whole genome shotgun (WGS) entry which is preliminary data.</text>
</comment>